<dbReference type="EMBL" id="JYDR01004040">
    <property type="protein sequence ID" value="KRY46226.1"/>
    <property type="molecule type" value="Genomic_DNA"/>
</dbReference>
<evidence type="ECO:0000313" key="1">
    <source>
        <dbReference type="EMBL" id="KRY46226.1"/>
    </source>
</evidence>
<name>A0A0V1CAN2_TRIPS</name>
<sequence length="44" mass="5211">MELIPVKERAYPPEIRMAGHRYGCLSFEQWSAERKEMHGWSTVC</sequence>
<evidence type="ECO:0000313" key="2">
    <source>
        <dbReference type="Proteomes" id="UP000054632"/>
    </source>
</evidence>
<dbReference type="Proteomes" id="UP000054632">
    <property type="component" value="Unassembled WGS sequence"/>
</dbReference>
<dbReference type="AlphaFoldDB" id="A0A0V1CAN2"/>
<proteinExistence type="predicted"/>
<protein>
    <submittedName>
        <fullName evidence="1">Uncharacterized protein</fullName>
    </submittedName>
</protein>
<accession>A0A0V1CAN2</accession>
<comment type="caution">
    <text evidence="1">The sequence shown here is derived from an EMBL/GenBank/DDBJ whole genome shotgun (WGS) entry which is preliminary data.</text>
</comment>
<reference evidence="1 2" key="1">
    <citation type="submission" date="2015-01" db="EMBL/GenBank/DDBJ databases">
        <title>Evolution of Trichinella species and genotypes.</title>
        <authorList>
            <person name="Korhonen P.K."/>
            <person name="Edoardo P."/>
            <person name="Giuseppe L.R."/>
            <person name="Gasser R.B."/>
        </authorList>
    </citation>
    <scope>NUCLEOTIDE SEQUENCE [LARGE SCALE GENOMIC DNA]</scope>
    <source>
        <strain evidence="1">ISS13</strain>
    </source>
</reference>
<gene>
    <name evidence="1" type="ORF">T4A_295</name>
</gene>
<organism evidence="1 2">
    <name type="scientific">Trichinella pseudospiralis</name>
    <name type="common">Parasitic roundworm</name>
    <dbReference type="NCBI Taxonomy" id="6337"/>
    <lineage>
        <taxon>Eukaryota</taxon>
        <taxon>Metazoa</taxon>
        <taxon>Ecdysozoa</taxon>
        <taxon>Nematoda</taxon>
        <taxon>Enoplea</taxon>
        <taxon>Dorylaimia</taxon>
        <taxon>Trichinellida</taxon>
        <taxon>Trichinellidae</taxon>
        <taxon>Trichinella</taxon>
    </lineage>
</organism>